<dbReference type="HOGENOM" id="CLU_085968_0_0_12"/>
<dbReference type="InterPro" id="IPR023213">
    <property type="entry name" value="CAT-like_dom_sf"/>
</dbReference>
<feature type="region of interest" description="Disordered" evidence="1">
    <location>
        <begin position="274"/>
        <end position="298"/>
    </location>
</feature>
<dbReference type="SUPFAM" id="SSF52777">
    <property type="entry name" value="CoA-dependent acyltransferases"/>
    <property type="match status" value="1"/>
</dbReference>
<dbReference type="KEGG" id="sbu:SpiBuddy_0774"/>
<dbReference type="EMBL" id="CP002541">
    <property type="protein sequence ID" value="ADY12601.1"/>
    <property type="molecule type" value="Genomic_DNA"/>
</dbReference>
<dbReference type="RefSeq" id="WP_013606454.1">
    <property type="nucleotide sequence ID" value="NC_015152.1"/>
</dbReference>
<keyword evidence="4" id="KW-1185">Reference proteome</keyword>
<dbReference type="Gene3D" id="3.30.559.10">
    <property type="entry name" value="Chloramphenicol acetyltransferase-like domain"/>
    <property type="match status" value="1"/>
</dbReference>
<sequence length="298" mass="34063">MNKRNDAVRVHDVPAYKQLFPFIMPKRSEALVYQNMVLDLTQTVQFVKQNKASDGRSYRIFEVFLAAILRTIALRPELNRFVANYRYWQRNELSLNFVVKESYSDEAPEHSMPLTFRADMTLDEIAAIINNAIIEQREIASTNFTDKAILFFLKFPRPIIRLLVSTARRLDIHGKAPKALREADGLHTSLFVSNMGSIGLGGGSPHHHLYEWGTTSIFVTMGVLKRVRHTENGRTVSRDTMEVGFTVDERVTDGFYFTKSIKLFQELLSDPSQLMQKPALPPPPLSKAEYKQKLKALS</sequence>
<protein>
    <recommendedName>
        <fullName evidence="2">2-oxoacid dehydrogenase acyltransferase catalytic domain-containing protein</fullName>
    </recommendedName>
</protein>
<dbReference type="OrthoDB" id="356891at2"/>
<evidence type="ECO:0000313" key="4">
    <source>
        <dbReference type="Proteomes" id="UP000008466"/>
    </source>
</evidence>
<dbReference type="AlphaFoldDB" id="F0RYA2"/>
<proteinExistence type="predicted"/>
<feature type="domain" description="2-oxoacid dehydrogenase acyltransferase catalytic" evidence="2">
    <location>
        <begin position="179"/>
        <end position="275"/>
    </location>
</feature>
<dbReference type="eggNOG" id="COG0508">
    <property type="taxonomic scope" value="Bacteria"/>
</dbReference>
<dbReference type="Pfam" id="PF00198">
    <property type="entry name" value="2-oxoacid_dh"/>
    <property type="match status" value="1"/>
</dbReference>
<evidence type="ECO:0000256" key="1">
    <source>
        <dbReference type="SAM" id="MobiDB-lite"/>
    </source>
</evidence>
<name>F0RYA2_SPHGB</name>
<dbReference type="InterPro" id="IPR001078">
    <property type="entry name" value="2-oxoacid_DH_actylTfrase"/>
</dbReference>
<evidence type="ECO:0000259" key="2">
    <source>
        <dbReference type="Pfam" id="PF00198"/>
    </source>
</evidence>
<dbReference type="Proteomes" id="UP000008466">
    <property type="component" value="Chromosome"/>
</dbReference>
<gene>
    <name evidence="3" type="ordered locus">SpiBuddy_0774</name>
</gene>
<dbReference type="GO" id="GO:0016746">
    <property type="term" value="F:acyltransferase activity"/>
    <property type="evidence" value="ECO:0007669"/>
    <property type="project" value="InterPro"/>
</dbReference>
<accession>F0RYA2</accession>
<dbReference type="STRING" id="158189.SpiBuddy_0774"/>
<evidence type="ECO:0000313" key="3">
    <source>
        <dbReference type="EMBL" id="ADY12601.1"/>
    </source>
</evidence>
<reference evidence="4" key="1">
    <citation type="submission" date="2011-02" db="EMBL/GenBank/DDBJ databases">
        <title>Complete sequence of Spirochaeta sp. Buddy.</title>
        <authorList>
            <person name="Lucas S."/>
            <person name="Copeland A."/>
            <person name="Lapidus A."/>
            <person name="Cheng J.-F."/>
            <person name="Goodwin L."/>
            <person name="Pitluck S."/>
            <person name="Zeytun A."/>
            <person name="Detter J.C."/>
            <person name="Han C."/>
            <person name="Tapia R."/>
            <person name="Land M."/>
            <person name="Hauser L."/>
            <person name="Kyrpides N."/>
            <person name="Ivanova N."/>
            <person name="Mikhailova N."/>
            <person name="Pagani I."/>
            <person name="Ritalahti K.M."/>
            <person name="Loeffler F.E."/>
            <person name="Woyke T."/>
        </authorList>
    </citation>
    <scope>NUCLEOTIDE SEQUENCE [LARGE SCALE GENOMIC DNA]</scope>
    <source>
        <strain evidence="4">ATCC BAA-1886 / DSM 22777 / Buddy</strain>
    </source>
</reference>
<organism evidence="3 4">
    <name type="scientific">Sphaerochaeta globosa (strain ATCC BAA-1886 / DSM 22777 / Buddy)</name>
    <name type="common">Spirochaeta sp. (strain Buddy)</name>
    <dbReference type="NCBI Taxonomy" id="158189"/>
    <lineage>
        <taxon>Bacteria</taxon>
        <taxon>Pseudomonadati</taxon>
        <taxon>Spirochaetota</taxon>
        <taxon>Spirochaetia</taxon>
        <taxon>Spirochaetales</taxon>
        <taxon>Sphaerochaetaceae</taxon>
        <taxon>Sphaerochaeta</taxon>
    </lineage>
</organism>